<dbReference type="AlphaFoldDB" id="A0ABD2Q2Q4"/>
<reference evidence="3 4" key="1">
    <citation type="submission" date="2024-11" db="EMBL/GenBank/DDBJ databases">
        <title>Adaptive evolution of stress response genes in parasites aligns with host niche diversity.</title>
        <authorList>
            <person name="Hahn C."/>
            <person name="Resl P."/>
        </authorList>
    </citation>
    <scope>NUCLEOTIDE SEQUENCE [LARGE SCALE GENOMIC DNA]</scope>
    <source>
        <strain evidence="3">EGGRZ-B1_66</strain>
        <tissue evidence="3">Body</tissue>
    </source>
</reference>
<dbReference type="PANTHER" id="PTHR46115">
    <property type="entry name" value="THIOREDOXIN-LIKE PROTEIN 1"/>
    <property type="match status" value="1"/>
</dbReference>
<name>A0ABD2Q2Q4_9PLAT</name>
<evidence type="ECO:0000256" key="1">
    <source>
        <dbReference type="ARBA" id="ARBA00023157"/>
    </source>
</evidence>
<sequence>MEEVESIVEEVTTEKDWNALKQEASVKCIVVKFFAVWCGACKIMIDKFEAIAQEYKDHQDIRFVKINIETLEDLASEFDVSALPTFVLLKEGKEIERALGPHQELLETMVKKHCTVA</sequence>
<accession>A0ABD2Q2Q4</accession>
<dbReference type="PROSITE" id="PS51352">
    <property type="entry name" value="THIOREDOXIN_2"/>
    <property type="match status" value="1"/>
</dbReference>
<feature type="domain" description="Thioredoxin" evidence="2">
    <location>
        <begin position="1"/>
        <end position="115"/>
    </location>
</feature>
<keyword evidence="4" id="KW-1185">Reference proteome</keyword>
<gene>
    <name evidence="3" type="ORF">Ciccas_008381</name>
</gene>
<evidence type="ECO:0000313" key="4">
    <source>
        <dbReference type="Proteomes" id="UP001626550"/>
    </source>
</evidence>
<dbReference type="InterPro" id="IPR017937">
    <property type="entry name" value="Thioredoxin_CS"/>
</dbReference>
<organism evidence="3 4">
    <name type="scientific">Cichlidogyrus casuarinus</name>
    <dbReference type="NCBI Taxonomy" id="1844966"/>
    <lineage>
        <taxon>Eukaryota</taxon>
        <taxon>Metazoa</taxon>
        <taxon>Spiralia</taxon>
        <taxon>Lophotrochozoa</taxon>
        <taxon>Platyhelminthes</taxon>
        <taxon>Monogenea</taxon>
        <taxon>Monopisthocotylea</taxon>
        <taxon>Dactylogyridea</taxon>
        <taxon>Ancyrocephalidae</taxon>
        <taxon>Cichlidogyrus</taxon>
    </lineage>
</organism>
<dbReference type="PROSITE" id="PS00194">
    <property type="entry name" value="THIOREDOXIN_1"/>
    <property type="match status" value="1"/>
</dbReference>
<protein>
    <recommendedName>
        <fullName evidence="2">Thioredoxin domain-containing protein</fullName>
    </recommendedName>
</protein>
<dbReference type="Proteomes" id="UP001626550">
    <property type="component" value="Unassembled WGS sequence"/>
</dbReference>
<dbReference type="InterPro" id="IPR036249">
    <property type="entry name" value="Thioredoxin-like_sf"/>
</dbReference>
<evidence type="ECO:0000259" key="2">
    <source>
        <dbReference type="PROSITE" id="PS51352"/>
    </source>
</evidence>
<evidence type="ECO:0000313" key="3">
    <source>
        <dbReference type="EMBL" id="KAL3313016.1"/>
    </source>
</evidence>
<dbReference type="Gene3D" id="3.40.30.10">
    <property type="entry name" value="Glutaredoxin"/>
    <property type="match status" value="1"/>
</dbReference>
<proteinExistence type="predicted"/>
<dbReference type="InterPro" id="IPR013766">
    <property type="entry name" value="Thioredoxin_domain"/>
</dbReference>
<dbReference type="CDD" id="cd02947">
    <property type="entry name" value="TRX_family"/>
    <property type="match status" value="1"/>
</dbReference>
<dbReference type="SUPFAM" id="SSF52833">
    <property type="entry name" value="Thioredoxin-like"/>
    <property type="match status" value="1"/>
</dbReference>
<dbReference type="Pfam" id="PF00085">
    <property type="entry name" value="Thioredoxin"/>
    <property type="match status" value="1"/>
</dbReference>
<keyword evidence="1" id="KW-1015">Disulfide bond</keyword>
<dbReference type="EMBL" id="JBJKFK010001464">
    <property type="protein sequence ID" value="KAL3313016.1"/>
    <property type="molecule type" value="Genomic_DNA"/>
</dbReference>
<comment type="caution">
    <text evidence="3">The sequence shown here is derived from an EMBL/GenBank/DDBJ whole genome shotgun (WGS) entry which is preliminary data.</text>
</comment>